<gene>
    <name evidence="11" type="ORF">OFUS_LOCUS8424</name>
</gene>
<dbReference type="PROSITE" id="PS00237">
    <property type="entry name" value="G_PROTEIN_RECEP_F1_1"/>
    <property type="match status" value="1"/>
</dbReference>
<evidence type="ECO:0000256" key="8">
    <source>
        <dbReference type="ARBA" id="ARBA00023170"/>
    </source>
</evidence>
<dbReference type="SUPFAM" id="SSF81321">
    <property type="entry name" value="Family A G protein-coupled receptor-like"/>
    <property type="match status" value="1"/>
</dbReference>
<comment type="similarity">
    <text evidence="10">Belongs to the G-protein coupled receptor 1 family.</text>
</comment>
<evidence type="ECO:0000256" key="4">
    <source>
        <dbReference type="ARBA" id="ARBA00022989"/>
    </source>
</evidence>
<dbReference type="AlphaFoldDB" id="A0A8J1UXM3"/>
<keyword evidence="2" id="KW-1003">Cell membrane</keyword>
<dbReference type="PROSITE" id="PS50262">
    <property type="entry name" value="G_PROTEIN_RECEP_F1_2"/>
    <property type="match status" value="1"/>
</dbReference>
<dbReference type="PRINTS" id="PR00237">
    <property type="entry name" value="GPCRRHODOPSN"/>
</dbReference>
<dbReference type="InterPro" id="IPR001671">
    <property type="entry name" value="Melcrt_ACTH_rcpt"/>
</dbReference>
<dbReference type="GO" id="GO:0005886">
    <property type="term" value="C:plasma membrane"/>
    <property type="evidence" value="ECO:0007669"/>
    <property type="project" value="UniProtKB-SubCell"/>
</dbReference>
<dbReference type="InterPro" id="IPR017452">
    <property type="entry name" value="GPCR_Rhodpsn_7TM"/>
</dbReference>
<keyword evidence="6" id="KW-0472">Membrane</keyword>
<keyword evidence="5 10" id="KW-0297">G-protein coupled receptor</keyword>
<organism evidence="11 12">
    <name type="scientific">Owenia fusiformis</name>
    <name type="common">Polychaete worm</name>
    <dbReference type="NCBI Taxonomy" id="6347"/>
    <lineage>
        <taxon>Eukaryota</taxon>
        <taxon>Metazoa</taxon>
        <taxon>Spiralia</taxon>
        <taxon>Lophotrochozoa</taxon>
        <taxon>Annelida</taxon>
        <taxon>Polychaeta</taxon>
        <taxon>Sedentaria</taxon>
        <taxon>Canalipalpata</taxon>
        <taxon>Sabellida</taxon>
        <taxon>Oweniida</taxon>
        <taxon>Oweniidae</taxon>
        <taxon>Owenia</taxon>
    </lineage>
</organism>
<keyword evidence="4" id="KW-1133">Transmembrane helix</keyword>
<evidence type="ECO:0000256" key="7">
    <source>
        <dbReference type="ARBA" id="ARBA00023157"/>
    </source>
</evidence>
<keyword evidence="12" id="KW-1185">Reference proteome</keyword>
<dbReference type="GO" id="GO:0004993">
    <property type="term" value="F:G protein-coupled serotonin receptor activity"/>
    <property type="evidence" value="ECO:0007669"/>
    <property type="project" value="UniProtKB-ARBA"/>
</dbReference>
<evidence type="ECO:0000256" key="3">
    <source>
        <dbReference type="ARBA" id="ARBA00022692"/>
    </source>
</evidence>
<evidence type="ECO:0000256" key="10">
    <source>
        <dbReference type="RuleBase" id="RU000688"/>
    </source>
</evidence>
<evidence type="ECO:0000256" key="1">
    <source>
        <dbReference type="ARBA" id="ARBA00004651"/>
    </source>
</evidence>
<evidence type="ECO:0000256" key="5">
    <source>
        <dbReference type="ARBA" id="ARBA00023040"/>
    </source>
</evidence>
<keyword evidence="3 10" id="KW-0812">Transmembrane</keyword>
<evidence type="ECO:0000313" key="11">
    <source>
        <dbReference type="EMBL" id="CAH1781918.1"/>
    </source>
</evidence>
<dbReference type="GO" id="GO:0071880">
    <property type="term" value="P:adenylate cyclase-activating adrenergic receptor signaling pathway"/>
    <property type="evidence" value="ECO:0007669"/>
    <property type="project" value="TreeGrafter"/>
</dbReference>
<dbReference type="Pfam" id="PF00001">
    <property type="entry name" value="7tm_1"/>
    <property type="match status" value="1"/>
</dbReference>
<comment type="subcellular location">
    <subcellularLocation>
        <location evidence="1">Cell membrane</location>
        <topology evidence="1">Multi-pass membrane protein</topology>
    </subcellularLocation>
</comment>
<proteinExistence type="inferred from homology"/>
<dbReference type="PRINTS" id="PR00534">
    <property type="entry name" value="MCRFAMILY"/>
</dbReference>
<keyword evidence="9 10" id="KW-0807">Transducer</keyword>
<name>A0A8J1UXM3_OWEFU</name>
<dbReference type="EMBL" id="CAIIXF020000004">
    <property type="protein sequence ID" value="CAH1781918.1"/>
    <property type="molecule type" value="Genomic_DNA"/>
</dbReference>
<keyword evidence="8 10" id="KW-0675">Receptor</keyword>
<dbReference type="InterPro" id="IPR000276">
    <property type="entry name" value="GPCR_Rhodpsn"/>
</dbReference>
<sequence length="383" mass="43428">MEYLGVTPSINNEYDSLDYSREGTHNLTCRPNHPTSNVSENACYTDDVNPPYKLWETIIITICTVVLILGTVIGNTLVCVAVGKVKKLRKQLHNTLLVSLAVSDLLVAVCVMPLALINELMGVWIFGVVICDIYTLLDVLLCTASILNLCAISLDRYFLVEHPFWYGPKRTKKTIRWIITVTWALSILISIPPIFGWKSDADRALIEHGVCLISQDLGYQVYATGVAFYLPLIIMLTVYIRIYIIADKICSNKSVVTKTDKTNMKRIKTLGVIMGTFIVCWLPFFICAVIRAFCECPQTCIPRWVNGFVQWLGYLNSLFNPVIYVICNREFRKPFKELLSCRCRGINAKMRSETYYDQYCNKNSQTGLIDGKMTNENTSESII</sequence>
<evidence type="ECO:0000256" key="2">
    <source>
        <dbReference type="ARBA" id="ARBA00022475"/>
    </source>
</evidence>
<dbReference type="Gene3D" id="1.20.1070.10">
    <property type="entry name" value="Rhodopsin 7-helix transmembrane proteins"/>
    <property type="match status" value="1"/>
</dbReference>
<dbReference type="Proteomes" id="UP000749559">
    <property type="component" value="Unassembled WGS sequence"/>
</dbReference>
<evidence type="ECO:0000256" key="6">
    <source>
        <dbReference type="ARBA" id="ARBA00023136"/>
    </source>
</evidence>
<dbReference type="PANTHER" id="PTHR24248">
    <property type="entry name" value="ADRENERGIC RECEPTOR-RELATED G-PROTEIN COUPLED RECEPTOR"/>
    <property type="match status" value="1"/>
</dbReference>
<dbReference type="PANTHER" id="PTHR24248:SF199">
    <property type="entry name" value="IP13425P-RELATED"/>
    <property type="match status" value="1"/>
</dbReference>
<keyword evidence="7" id="KW-1015">Disulfide bond</keyword>
<accession>A0A8J1UXM3</accession>
<comment type="caution">
    <text evidence="11">The sequence shown here is derived from an EMBL/GenBank/DDBJ whole genome shotgun (WGS) entry which is preliminary data.</text>
</comment>
<dbReference type="GO" id="GO:0043410">
    <property type="term" value="P:positive regulation of MAPK cascade"/>
    <property type="evidence" value="ECO:0007669"/>
    <property type="project" value="TreeGrafter"/>
</dbReference>
<dbReference type="GO" id="GO:0004977">
    <property type="term" value="F:melanocortin receptor activity"/>
    <property type="evidence" value="ECO:0007669"/>
    <property type="project" value="InterPro"/>
</dbReference>
<evidence type="ECO:0000256" key="9">
    <source>
        <dbReference type="ARBA" id="ARBA00023224"/>
    </source>
</evidence>
<dbReference type="FunFam" id="1.20.1070.10:FF:000523">
    <property type="entry name" value="5-hydroxytryptamine receptor 2B"/>
    <property type="match status" value="1"/>
</dbReference>
<dbReference type="OrthoDB" id="5951059at2759"/>
<dbReference type="CDD" id="cd15329">
    <property type="entry name" value="7tmA_5-HT7"/>
    <property type="match status" value="1"/>
</dbReference>
<protein>
    <submittedName>
        <fullName evidence="11">Uncharacterized protein</fullName>
    </submittedName>
</protein>
<evidence type="ECO:0000313" key="12">
    <source>
        <dbReference type="Proteomes" id="UP000749559"/>
    </source>
</evidence>
<reference evidence="11" key="1">
    <citation type="submission" date="2022-03" db="EMBL/GenBank/DDBJ databases">
        <authorList>
            <person name="Martin C."/>
        </authorList>
    </citation>
    <scope>NUCLEOTIDE SEQUENCE</scope>
</reference>